<reference evidence="2" key="4">
    <citation type="submission" date="2023-01" db="EMBL/GenBank/DDBJ databases">
        <title>Draft genome sequence of Methylobacterium oxalidis strain NBRC 107715.</title>
        <authorList>
            <person name="Sun Q."/>
            <person name="Mori K."/>
        </authorList>
    </citation>
    <scope>NUCLEOTIDE SEQUENCE</scope>
    <source>
        <strain evidence="2">NBRC 107715</strain>
    </source>
</reference>
<reference evidence="2" key="1">
    <citation type="journal article" date="2014" name="Int. J. Syst. Evol. Microbiol.">
        <title>Complete genome of a new Firmicutes species belonging to the dominant human colonic microbiota ('Ruminococcus bicirculans') reveals two chromosomes and a selective capacity to utilize plant glucans.</title>
        <authorList>
            <consortium name="NISC Comparative Sequencing Program"/>
            <person name="Wegmann U."/>
            <person name="Louis P."/>
            <person name="Goesmann A."/>
            <person name="Henrissat B."/>
            <person name="Duncan S.H."/>
            <person name="Flint H.J."/>
        </authorList>
    </citation>
    <scope>NUCLEOTIDE SEQUENCE</scope>
    <source>
        <strain evidence="2">NBRC 107715</strain>
    </source>
</reference>
<dbReference type="InterPro" id="IPR023375">
    <property type="entry name" value="ADC_dom_sf"/>
</dbReference>
<reference evidence="4" key="2">
    <citation type="journal article" date="2019" name="Int. J. Syst. Evol. Microbiol.">
        <title>The Global Catalogue of Microorganisms (GCM) 10K type strain sequencing project: providing services to taxonomists for standard genome sequencing and annotation.</title>
        <authorList>
            <consortium name="The Broad Institute Genomics Platform"/>
            <consortium name="The Broad Institute Genome Sequencing Center for Infectious Disease"/>
            <person name="Wu L."/>
            <person name="Ma J."/>
        </authorList>
    </citation>
    <scope>NUCLEOTIDE SEQUENCE [LARGE SCALE GENOMIC DNA]</scope>
    <source>
        <strain evidence="4">NBRC 107715</strain>
    </source>
</reference>
<proteinExistence type="predicted"/>
<dbReference type="InterPro" id="IPR010451">
    <property type="entry name" value="Acetoacetate_decarboxylase"/>
</dbReference>
<accession>A0A512IX57</accession>
<evidence type="ECO:0000313" key="2">
    <source>
        <dbReference type="EMBL" id="GLS67697.1"/>
    </source>
</evidence>
<dbReference type="AlphaFoldDB" id="A0A512IX57"/>
<evidence type="ECO:0000313" key="4">
    <source>
        <dbReference type="Proteomes" id="UP001156856"/>
    </source>
</evidence>
<dbReference type="Pfam" id="PF06314">
    <property type="entry name" value="ADC"/>
    <property type="match status" value="1"/>
</dbReference>
<dbReference type="SUPFAM" id="SSF160104">
    <property type="entry name" value="Acetoacetate decarboxylase-like"/>
    <property type="match status" value="1"/>
</dbReference>
<dbReference type="Proteomes" id="UP001156856">
    <property type="component" value="Unassembled WGS sequence"/>
</dbReference>
<dbReference type="GO" id="GO:0016829">
    <property type="term" value="F:lyase activity"/>
    <property type="evidence" value="ECO:0007669"/>
    <property type="project" value="InterPro"/>
</dbReference>
<dbReference type="EMBL" id="BSPK01000117">
    <property type="protein sequence ID" value="GLS67697.1"/>
    <property type="molecule type" value="Genomic_DNA"/>
</dbReference>
<organism evidence="1 3">
    <name type="scientific">Methylobacterium oxalidis</name>
    <dbReference type="NCBI Taxonomy" id="944322"/>
    <lineage>
        <taxon>Bacteria</taxon>
        <taxon>Pseudomonadati</taxon>
        <taxon>Pseudomonadota</taxon>
        <taxon>Alphaproteobacteria</taxon>
        <taxon>Hyphomicrobiales</taxon>
        <taxon>Methylobacteriaceae</taxon>
        <taxon>Methylobacterium</taxon>
    </lineage>
</organism>
<dbReference type="EMBL" id="BJZU01000004">
    <property type="protein sequence ID" value="GEP02318.1"/>
    <property type="molecule type" value="Genomic_DNA"/>
</dbReference>
<evidence type="ECO:0000313" key="1">
    <source>
        <dbReference type="EMBL" id="GEP02318.1"/>
    </source>
</evidence>
<dbReference type="OrthoDB" id="323772at2"/>
<evidence type="ECO:0000313" key="3">
    <source>
        <dbReference type="Proteomes" id="UP000321960"/>
    </source>
</evidence>
<dbReference type="Proteomes" id="UP000321960">
    <property type="component" value="Unassembled WGS sequence"/>
</dbReference>
<reference evidence="1 3" key="3">
    <citation type="submission" date="2019-07" db="EMBL/GenBank/DDBJ databases">
        <title>Whole genome shotgun sequence of Methylobacterium oxalidis NBRC 107715.</title>
        <authorList>
            <person name="Hosoyama A."/>
            <person name="Uohara A."/>
            <person name="Ohji S."/>
            <person name="Ichikawa N."/>
        </authorList>
    </citation>
    <scope>NUCLEOTIDE SEQUENCE [LARGE SCALE GENOMIC DNA]</scope>
    <source>
        <strain evidence="1 3">NBRC 107715</strain>
    </source>
</reference>
<dbReference type="Gene3D" id="2.40.400.10">
    <property type="entry name" value="Acetoacetate decarboxylase-like"/>
    <property type="match status" value="1"/>
</dbReference>
<dbReference type="RefSeq" id="WP_147024006.1">
    <property type="nucleotide sequence ID" value="NZ_BJZU01000004.1"/>
</dbReference>
<name>A0A512IX57_9HYPH</name>
<protein>
    <submittedName>
        <fullName evidence="1">Acetoacetate decarboxylase</fullName>
    </submittedName>
</protein>
<gene>
    <name evidence="2" type="ORF">GCM10007888_60820</name>
    <name evidence="1" type="ORF">MOX02_03560</name>
</gene>
<sequence>MGTEIDTWLTSPAGVVYPPAPWNLRGTAYVSLWQIRASALPFDAVPGRLRPISAFGRVVVGTAFAIYEPAGDLAYHEVLAAVQVHGGTRPSVTVPFVWVDHPASVAGARTLWSIPKQEGVFGIPLAFEAQQVELEARAAGSDGQLIAALRFRSRTSIPGRWPVPLSILQETLDKSSGRGVQRTPAQVWARVSLGDATWSFARQGPLGFLHGRNPLVSASLRQMTLKIGGRDHLPSERHKS</sequence>
<comment type="caution">
    <text evidence="1">The sequence shown here is derived from an EMBL/GenBank/DDBJ whole genome shotgun (WGS) entry which is preliminary data.</text>
</comment>
<keyword evidence="4" id="KW-1185">Reference proteome</keyword>